<dbReference type="SUPFAM" id="SSF63817">
    <property type="entry name" value="Sortase"/>
    <property type="match status" value="1"/>
</dbReference>
<evidence type="ECO:0000313" key="3">
    <source>
        <dbReference type="EMBL" id="PIP52775.1"/>
    </source>
</evidence>
<dbReference type="Gene3D" id="2.40.260.10">
    <property type="entry name" value="Sortase"/>
    <property type="match status" value="1"/>
</dbReference>
<comment type="caution">
    <text evidence="3">The sequence shown here is derived from an EMBL/GenBank/DDBJ whole genome shotgun (WGS) entry which is preliminary data.</text>
</comment>
<organism evidence="3 4">
    <name type="scientific">Candidatus Beckwithbacteria bacterium CG23_combo_of_CG06-09_8_20_14_all_34_8</name>
    <dbReference type="NCBI Taxonomy" id="1974497"/>
    <lineage>
        <taxon>Bacteria</taxon>
        <taxon>Candidatus Beckwithiibacteriota</taxon>
    </lineage>
</organism>
<name>A0A2H0B540_9BACT</name>
<accession>A0A2H0B540</accession>
<dbReference type="CDD" id="cd05830">
    <property type="entry name" value="Sortase_E"/>
    <property type="match status" value="1"/>
</dbReference>
<dbReference type="InterPro" id="IPR005754">
    <property type="entry name" value="Sortase"/>
</dbReference>
<evidence type="ECO:0000313" key="4">
    <source>
        <dbReference type="Proteomes" id="UP000229459"/>
    </source>
</evidence>
<dbReference type="InterPro" id="IPR042003">
    <property type="entry name" value="Sortase_E"/>
</dbReference>
<dbReference type="NCBIfam" id="TIGR01076">
    <property type="entry name" value="sortase_fam"/>
    <property type="match status" value="1"/>
</dbReference>
<feature type="transmembrane region" description="Helical" evidence="2">
    <location>
        <begin position="30"/>
        <end position="51"/>
    </location>
</feature>
<dbReference type="Proteomes" id="UP000229459">
    <property type="component" value="Unassembled WGS sequence"/>
</dbReference>
<evidence type="ECO:0000256" key="2">
    <source>
        <dbReference type="SAM" id="Phobius"/>
    </source>
</evidence>
<evidence type="ECO:0000256" key="1">
    <source>
        <dbReference type="ARBA" id="ARBA00022801"/>
    </source>
</evidence>
<keyword evidence="2" id="KW-0472">Membrane</keyword>
<gene>
    <name evidence="3" type="ORF">COX08_04585</name>
</gene>
<evidence type="ECO:0008006" key="5">
    <source>
        <dbReference type="Google" id="ProtNLM"/>
    </source>
</evidence>
<dbReference type="InterPro" id="IPR023365">
    <property type="entry name" value="Sortase_dom-sf"/>
</dbReference>
<dbReference type="EMBL" id="PCSR01000108">
    <property type="protein sequence ID" value="PIP52775.1"/>
    <property type="molecule type" value="Genomic_DNA"/>
</dbReference>
<keyword evidence="1" id="KW-0378">Hydrolase</keyword>
<sequence>MTYYYYKAISASQSRKQLEWENFKRRMVRLLPNVLIVVGATAILSVGYPMLSYKMTAQKWQQKKIASPLDSNQTDSLKQIASKSKTFGGNTTPVQAAMEPVIVDGIDYTKADNWFTGTKPVKSPSQFVPVTSYTLSIPTLNIKDMIVEIGGQDLDKHLIHYAGTALPGQYGNPVIFGHSVLPVFYNPKSYVSVFSKLPTLDEGDEIYVNFDGIEYRYIVESYHEVRPDQVDVLEQRYDRQTITLITCVPPGTYTRRGVIMGVLEKL</sequence>
<keyword evidence="2" id="KW-1133">Transmembrane helix</keyword>
<keyword evidence="2" id="KW-0812">Transmembrane</keyword>
<proteinExistence type="predicted"/>
<dbReference type="GO" id="GO:0016787">
    <property type="term" value="F:hydrolase activity"/>
    <property type="evidence" value="ECO:0007669"/>
    <property type="project" value="UniProtKB-KW"/>
</dbReference>
<dbReference type="Pfam" id="PF04203">
    <property type="entry name" value="Sortase"/>
    <property type="match status" value="1"/>
</dbReference>
<protein>
    <recommendedName>
        <fullName evidence="5">Sortase</fullName>
    </recommendedName>
</protein>
<dbReference type="AlphaFoldDB" id="A0A2H0B540"/>
<reference evidence="3 4" key="1">
    <citation type="submission" date="2017-09" db="EMBL/GenBank/DDBJ databases">
        <title>Depth-based differentiation of microbial function through sediment-hosted aquifers and enrichment of novel symbionts in the deep terrestrial subsurface.</title>
        <authorList>
            <person name="Probst A.J."/>
            <person name="Ladd B."/>
            <person name="Jarett J.K."/>
            <person name="Geller-Mcgrath D.E."/>
            <person name="Sieber C.M."/>
            <person name="Emerson J.B."/>
            <person name="Anantharaman K."/>
            <person name="Thomas B.C."/>
            <person name="Malmstrom R."/>
            <person name="Stieglmeier M."/>
            <person name="Klingl A."/>
            <person name="Woyke T."/>
            <person name="Ryan C.M."/>
            <person name="Banfield J.F."/>
        </authorList>
    </citation>
    <scope>NUCLEOTIDE SEQUENCE [LARGE SCALE GENOMIC DNA]</scope>
    <source>
        <strain evidence="3">CG23_combo_of_CG06-09_8_20_14_all_34_8</strain>
    </source>
</reference>